<evidence type="ECO:0000313" key="2">
    <source>
        <dbReference type="EMBL" id="ALR22132.1"/>
    </source>
</evidence>
<protein>
    <submittedName>
        <fullName evidence="2">Uncharacterized protein</fullName>
    </submittedName>
</protein>
<dbReference type="AlphaFoldDB" id="A0A0S3F338"/>
<organism evidence="2 3">
    <name type="scientific">Sphingobium baderi</name>
    <dbReference type="NCBI Taxonomy" id="1332080"/>
    <lineage>
        <taxon>Bacteria</taxon>
        <taxon>Pseudomonadati</taxon>
        <taxon>Pseudomonadota</taxon>
        <taxon>Alphaproteobacteria</taxon>
        <taxon>Sphingomonadales</taxon>
        <taxon>Sphingomonadaceae</taxon>
        <taxon>Sphingobium</taxon>
    </lineage>
</organism>
<sequence length="89" mass="9596">MQTFLAILYPVVLIAIGWALWGAPWHWAVRLAILLGVVAIVPAFFILPTVVRPPQGFDDLARAIGWLVLGVGAVASLAGMGLRCCMRAR</sequence>
<dbReference type="Proteomes" id="UP000056968">
    <property type="component" value="Chromosome"/>
</dbReference>
<keyword evidence="1" id="KW-1133">Transmembrane helix</keyword>
<dbReference type="EMBL" id="CP013264">
    <property type="protein sequence ID" value="ALR22132.1"/>
    <property type="molecule type" value="Genomic_DNA"/>
</dbReference>
<dbReference type="STRING" id="1332080.ATN00_19260"/>
<reference evidence="2 3" key="1">
    <citation type="submission" date="2015-11" db="EMBL/GenBank/DDBJ databases">
        <title>A Two-component Flavoprotein Monooxygenase System MeaXY Responsible for para-Hydroxylation of 2-Methyl-6-ethylaniline and 2,6-Diethylaniline in Sphingobium baderi DE-13.</title>
        <authorList>
            <person name="Cheng M."/>
            <person name="Meng Q."/>
            <person name="Yang Y."/>
            <person name="Chu C."/>
            <person name="Yan X."/>
            <person name="He J."/>
            <person name="Li S."/>
        </authorList>
    </citation>
    <scope>NUCLEOTIDE SEQUENCE [LARGE SCALE GENOMIC DNA]</scope>
    <source>
        <strain evidence="2 3">DE-13</strain>
    </source>
</reference>
<evidence type="ECO:0000313" key="3">
    <source>
        <dbReference type="Proteomes" id="UP000056968"/>
    </source>
</evidence>
<feature type="transmembrane region" description="Helical" evidence="1">
    <location>
        <begin position="31"/>
        <end position="51"/>
    </location>
</feature>
<dbReference type="OrthoDB" id="7478544at2"/>
<evidence type="ECO:0000256" key="1">
    <source>
        <dbReference type="SAM" id="Phobius"/>
    </source>
</evidence>
<accession>A0A0S3F338</accession>
<keyword evidence="1" id="KW-0812">Transmembrane</keyword>
<keyword evidence="3" id="KW-1185">Reference proteome</keyword>
<keyword evidence="1" id="KW-0472">Membrane</keyword>
<feature type="transmembrane region" description="Helical" evidence="1">
    <location>
        <begin position="6"/>
        <end position="24"/>
    </location>
</feature>
<name>A0A0S3F338_9SPHN</name>
<gene>
    <name evidence="2" type="ORF">ATN00_19260</name>
</gene>
<dbReference type="RefSeq" id="WP_062067929.1">
    <property type="nucleotide sequence ID" value="NZ_CP013264.1"/>
</dbReference>
<proteinExistence type="predicted"/>
<dbReference type="KEGG" id="sbd:ATN00_19260"/>
<feature type="transmembrane region" description="Helical" evidence="1">
    <location>
        <begin position="63"/>
        <end position="82"/>
    </location>
</feature>